<dbReference type="Pfam" id="PF00069">
    <property type="entry name" value="Pkinase"/>
    <property type="match status" value="1"/>
</dbReference>
<dbReference type="Gene3D" id="1.25.40.10">
    <property type="entry name" value="Tetratricopeptide repeat domain"/>
    <property type="match status" value="2"/>
</dbReference>
<feature type="binding site" evidence="5">
    <location>
        <position position="132"/>
    </location>
    <ligand>
        <name>ATP</name>
        <dbReference type="ChEBI" id="CHEBI:30616"/>
    </ligand>
</feature>
<organism evidence="8 9">
    <name type="scientific">Roseateles rivi</name>
    <dbReference type="NCBI Taxonomy" id="3299028"/>
    <lineage>
        <taxon>Bacteria</taxon>
        <taxon>Pseudomonadati</taxon>
        <taxon>Pseudomonadota</taxon>
        <taxon>Betaproteobacteria</taxon>
        <taxon>Burkholderiales</taxon>
        <taxon>Sphaerotilaceae</taxon>
        <taxon>Roseateles</taxon>
    </lineage>
</organism>
<evidence type="ECO:0000256" key="3">
    <source>
        <dbReference type="ARBA" id="ARBA00022777"/>
    </source>
</evidence>
<proteinExistence type="predicted"/>
<dbReference type="SUPFAM" id="SSF48452">
    <property type="entry name" value="TPR-like"/>
    <property type="match status" value="1"/>
</dbReference>
<gene>
    <name evidence="8" type="ORF">ACG0Z6_00155</name>
</gene>
<accession>A0ABW7FQN3</accession>
<reference evidence="8 9" key="1">
    <citation type="submission" date="2024-08" db="EMBL/GenBank/DDBJ databases">
        <authorList>
            <person name="Lu H."/>
        </authorList>
    </citation>
    <scope>NUCLEOTIDE SEQUENCE [LARGE SCALE GENOMIC DNA]</scope>
    <source>
        <strain evidence="8 9">BYS180W</strain>
    </source>
</reference>
<dbReference type="PANTHER" id="PTHR43289">
    <property type="entry name" value="MITOGEN-ACTIVATED PROTEIN KINASE KINASE KINASE 20-RELATED"/>
    <property type="match status" value="1"/>
</dbReference>
<keyword evidence="3 8" id="KW-0418">Kinase</keyword>
<dbReference type="Proteomes" id="UP001606099">
    <property type="component" value="Unassembled WGS sequence"/>
</dbReference>
<dbReference type="InterPro" id="IPR000719">
    <property type="entry name" value="Prot_kinase_dom"/>
</dbReference>
<dbReference type="PROSITE" id="PS50011">
    <property type="entry name" value="PROTEIN_KINASE_DOM"/>
    <property type="match status" value="1"/>
</dbReference>
<dbReference type="SMART" id="SM00028">
    <property type="entry name" value="TPR"/>
    <property type="match status" value="5"/>
</dbReference>
<dbReference type="EMBL" id="JBIGHZ010000001">
    <property type="protein sequence ID" value="MFG6446644.1"/>
    <property type="molecule type" value="Genomic_DNA"/>
</dbReference>
<dbReference type="Gene3D" id="1.10.510.10">
    <property type="entry name" value="Transferase(Phosphotransferase) domain 1"/>
    <property type="match status" value="1"/>
</dbReference>
<dbReference type="InterPro" id="IPR008271">
    <property type="entry name" value="Ser/Thr_kinase_AS"/>
</dbReference>
<keyword evidence="9" id="KW-1185">Reference proteome</keyword>
<dbReference type="InterPro" id="IPR017441">
    <property type="entry name" value="Protein_kinase_ATP_BS"/>
</dbReference>
<dbReference type="SUPFAM" id="SSF56112">
    <property type="entry name" value="Protein kinase-like (PK-like)"/>
    <property type="match status" value="1"/>
</dbReference>
<dbReference type="PROSITE" id="PS00107">
    <property type="entry name" value="PROTEIN_KINASE_ATP"/>
    <property type="match status" value="1"/>
</dbReference>
<dbReference type="Gene3D" id="3.30.200.20">
    <property type="entry name" value="Phosphorylase Kinase, domain 1"/>
    <property type="match status" value="1"/>
</dbReference>
<evidence type="ECO:0000256" key="4">
    <source>
        <dbReference type="ARBA" id="ARBA00022840"/>
    </source>
</evidence>
<evidence type="ECO:0000313" key="9">
    <source>
        <dbReference type="Proteomes" id="UP001606099"/>
    </source>
</evidence>
<evidence type="ECO:0000313" key="8">
    <source>
        <dbReference type="EMBL" id="MFG6446644.1"/>
    </source>
</evidence>
<comment type="caution">
    <text evidence="8">The sequence shown here is derived from an EMBL/GenBank/DDBJ whole genome shotgun (WGS) entry which is preliminary data.</text>
</comment>
<keyword evidence="2 5" id="KW-0547">Nucleotide-binding</keyword>
<keyword evidence="4 5" id="KW-0067">ATP-binding</keyword>
<keyword evidence="6" id="KW-0175">Coiled coil</keyword>
<keyword evidence="1" id="KW-0808">Transferase</keyword>
<sequence length="906" mass="99632">MTTQAHFPPTLAAGPSPEQWLRLNPLLDELLDLEPDARAPRLAELSATLNAQDLAMLQQWLALDARLMGAPFMERPAAQQTRLAEALTELGDLSGLQVGAYTLERELGSGGMGSVWLAKRSDGRFQGKVAVKFLKFGSFSRGARARFEREGHILARLTHPHIARLLDAGVHVLPQGGQPYLVLEYVDGMPIDTFCQARQLDVRQRVSLLLDVIDAVAHAQQRLILHRDIKPNNILVTPEGQAKLLDFGIAKLQDETQPAAAPTALTRLAGHAFTLLYAAPEQVRQQDVTTATDVYALGVLMFALLSGRHPTGDATQSDLDQLRAVLVTPPSRLSDAARRCDNRQLARQAVLMRGDLDTIAAKALKKDPAARYPNALALGADLRRWLAREPISARPDSALYTLQCFVRRHRLAVAAGSAAMLALLGLTGVSLWQAQRAATAEQHAQSRQRQSDALLAYMLGDFAERLRPIGRLELLDQVGSQALQHLSLQDHPSPTERLHRAKALTVIGEVRAGRRELDAAREPLTQAHQLLQDEPPSQGQPAHFAASWRKAQGTAAFWLGHIAYHQRRFDEAEQAWQRYRSVSQQWLHAAPQDLDAQVELAYAHNNLASLNLEQGRLLQAEALFQSALQGLTRARAARRDDPTLQAEHSNVLSWLGSTLLLLGRHPQALEVLGQALSQAQALRQAHPADRGWLEHKANAAYVLGDAEWRSGQHAAARLHLAQAVADFSALEQLDPTRRPWSLGLVRAQTAQQRGKPSLEAMQALAQRLQRLDKPQAPSVRLHVLRAEISRLLAQAQLARGQLSEAKHQLGEVLALLNKDAAENAQDLRLHMARLELSLFQAEQLSPSSAQQQQRCATAQQSLLRAPLQNALTHHAPLQLLAARAQHCLTQTPSRPGPKQPPAMASL</sequence>
<dbReference type="SMART" id="SM00220">
    <property type="entry name" value="S_TKc"/>
    <property type="match status" value="1"/>
</dbReference>
<dbReference type="CDD" id="cd14014">
    <property type="entry name" value="STKc_PknB_like"/>
    <property type="match status" value="1"/>
</dbReference>
<dbReference type="InterPro" id="IPR011009">
    <property type="entry name" value="Kinase-like_dom_sf"/>
</dbReference>
<protein>
    <submittedName>
        <fullName evidence="8">Protein kinase</fullName>
    </submittedName>
</protein>
<feature type="coiled-coil region" evidence="6">
    <location>
        <begin position="788"/>
        <end position="837"/>
    </location>
</feature>
<evidence type="ECO:0000259" key="7">
    <source>
        <dbReference type="PROSITE" id="PS50011"/>
    </source>
</evidence>
<feature type="domain" description="Protein kinase" evidence="7">
    <location>
        <begin position="101"/>
        <end position="386"/>
    </location>
</feature>
<dbReference type="PANTHER" id="PTHR43289:SF34">
    <property type="entry name" value="SERINE_THREONINE-PROTEIN KINASE YBDM-RELATED"/>
    <property type="match status" value="1"/>
</dbReference>
<evidence type="ECO:0000256" key="2">
    <source>
        <dbReference type="ARBA" id="ARBA00022741"/>
    </source>
</evidence>
<evidence type="ECO:0000256" key="1">
    <source>
        <dbReference type="ARBA" id="ARBA00022679"/>
    </source>
</evidence>
<dbReference type="InterPro" id="IPR011990">
    <property type="entry name" value="TPR-like_helical_dom_sf"/>
</dbReference>
<dbReference type="PROSITE" id="PS00108">
    <property type="entry name" value="PROTEIN_KINASE_ST"/>
    <property type="match status" value="1"/>
</dbReference>
<evidence type="ECO:0000256" key="6">
    <source>
        <dbReference type="SAM" id="Coils"/>
    </source>
</evidence>
<dbReference type="InterPro" id="IPR019734">
    <property type="entry name" value="TPR_rpt"/>
</dbReference>
<name>A0ABW7FQN3_9BURK</name>
<evidence type="ECO:0000256" key="5">
    <source>
        <dbReference type="PROSITE-ProRule" id="PRU10141"/>
    </source>
</evidence>
<dbReference type="GO" id="GO:0016301">
    <property type="term" value="F:kinase activity"/>
    <property type="evidence" value="ECO:0007669"/>
    <property type="project" value="UniProtKB-KW"/>
</dbReference>
<dbReference type="RefSeq" id="WP_394457690.1">
    <property type="nucleotide sequence ID" value="NZ_JBIGHZ010000001.1"/>
</dbReference>